<evidence type="ECO:0000256" key="10">
    <source>
        <dbReference type="ARBA" id="ARBA00023224"/>
    </source>
</evidence>
<keyword evidence="5" id="KW-0552">Olfaction</keyword>
<organism evidence="13 14">
    <name type="scientific">Peromyscus maniculatus bairdii</name>
    <name type="common">Prairie deer mouse</name>
    <dbReference type="NCBI Taxonomy" id="230844"/>
    <lineage>
        <taxon>Eukaryota</taxon>
        <taxon>Metazoa</taxon>
        <taxon>Chordata</taxon>
        <taxon>Craniata</taxon>
        <taxon>Vertebrata</taxon>
        <taxon>Euteleostomi</taxon>
        <taxon>Mammalia</taxon>
        <taxon>Eutheria</taxon>
        <taxon>Euarchontoglires</taxon>
        <taxon>Glires</taxon>
        <taxon>Rodentia</taxon>
        <taxon>Myomorpha</taxon>
        <taxon>Muroidea</taxon>
        <taxon>Cricetidae</taxon>
        <taxon>Neotominae</taxon>
        <taxon>Peromyscus</taxon>
    </lineage>
</organism>
<dbReference type="PANTHER" id="PTHR26453">
    <property type="entry name" value="OLFACTORY RECEPTOR"/>
    <property type="match status" value="1"/>
</dbReference>
<dbReference type="CDD" id="cd15225">
    <property type="entry name" value="7tmA_OR10A-like"/>
    <property type="match status" value="1"/>
</dbReference>
<dbReference type="PROSITE" id="PS50262">
    <property type="entry name" value="G_PROTEIN_RECEP_F1_2"/>
    <property type="match status" value="1"/>
</dbReference>
<dbReference type="Ensembl" id="ENSPEMT00000006321.2">
    <property type="protein sequence ID" value="ENSPEMP00000003606.1"/>
    <property type="gene ID" value="ENSPEMG00000005283.2"/>
</dbReference>
<evidence type="ECO:0000313" key="13">
    <source>
        <dbReference type="Ensembl" id="ENSPEMP00000003606.1"/>
    </source>
</evidence>
<keyword evidence="6 11" id="KW-1133">Transmembrane helix</keyword>
<evidence type="ECO:0000256" key="11">
    <source>
        <dbReference type="SAM" id="Phobius"/>
    </source>
</evidence>
<dbReference type="AlphaFoldDB" id="A0A6I9LWK7"/>
<evidence type="ECO:0000256" key="9">
    <source>
        <dbReference type="ARBA" id="ARBA00023170"/>
    </source>
</evidence>
<dbReference type="PRINTS" id="PR00245">
    <property type="entry name" value="OLFACTORYR"/>
</dbReference>
<dbReference type="PRINTS" id="PR00237">
    <property type="entry name" value="GPCRRHODOPSN"/>
</dbReference>
<feature type="transmembrane region" description="Helical" evidence="11">
    <location>
        <begin position="60"/>
        <end position="78"/>
    </location>
</feature>
<reference evidence="13" key="2">
    <citation type="submission" date="2025-08" db="UniProtKB">
        <authorList>
            <consortium name="Ensembl"/>
        </authorList>
    </citation>
    <scope>IDENTIFICATION</scope>
</reference>
<feature type="transmembrane region" description="Helical" evidence="11">
    <location>
        <begin position="237"/>
        <end position="259"/>
    </location>
</feature>
<dbReference type="Pfam" id="PF13853">
    <property type="entry name" value="7tm_4"/>
    <property type="match status" value="1"/>
</dbReference>
<keyword evidence="7" id="KW-0297">G-protein coupled receptor</keyword>
<keyword evidence="9" id="KW-0675">Receptor</keyword>
<dbReference type="SUPFAM" id="SSF81321">
    <property type="entry name" value="Family A G protein-coupled receptor-like"/>
    <property type="match status" value="1"/>
</dbReference>
<proteinExistence type="predicted"/>
<evidence type="ECO:0000256" key="7">
    <source>
        <dbReference type="ARBA" id="ARBA00023040"/>
    </source>
</evidence>
<evidence type="ECO:0000256" key="6">
    <source>
        <dbReference type="ARBA" id="ARBA00022989"/>
    </source>
</evidence>
<sequence>MRQTNQSQVTEFLLLGLSDDPHTQKLLFVLFLGVYLVTVLGNLLLMFLVRVDSRLHTPMYFFLCNLSLADLCFSTNIVPQALIHLLSGKKAISFRRCAAQLLLFLIFGCTQCALLAVMSYDRYVAICNPLHYPSIMTWRVCIQLATASWTSGILVSVVDSTFTLRLPYKGSNSIAHFFCEAPALLILASTDTHTSEMAIFLMGVVILLIPVSLILVSYGHIIVTVVKMKSAAGRLKAFSTCGSHLMVVILFYGSAIITYMTPKSSKEQEKLVSVFYAMVTPMLNPLIYSLRNKDVKGALRKVAMKNFSGRLRLTQ</sequence>
<dbReference type="GeneTree" id="ENSGT01140000282496"/>
<keyword evidence="2" id="KW-1003">Cell membrane</keyword>
<dbReference type="GO" id="GO:0004984">
    <property type="term" value="F:olfactory receptor activity"/>
    <property type="evidence" value="ECO:0007669"/>
    <property type="project" value="InterPro"/>
</dbReference>
<evidence type="ECO:0000259" key="12">
    <source>
        <dbReference type="PROSITE" id="PS50262"/>
    </source>
</evidence>
<protein>
    <submittedName>
        <fullName evidence="13">Olfactory receptor 2D2</fullName>
    </submittedName>
</protein>
<comment type="subcellular location">
    <subcellularLocation>
        <location evidence="1">Cell membrane</location>
        <topology evidence="1">Multi-pass membrane protein</topology>
    </subcellularLocation>
</comment>
<dbReference type="InterPro" id="IPR017452">
    <property type="entry name" value="GPCR_Rhodpsn_7TM"/>
</dbReference>
<keyword evidence="8 11" id="KW-0472">Membrane</keyword>
<feature type="transmembrane region" description="Helical" evidence="11">
    <location>
        <begin position="26"/>
        <end position="48"/>
    </location>
</feature>
<dbReference type="Proteomes" id="UP000694547">
    <property type="component" value="Chromosome 1"/>
</dbReference>
<dbReference type="Gene3D" id="1.20.1070.10">
    <property type="entry name" value="Rhodopsin 7-helix transmembrane proteins"/>
    <property type="match status" value="1"/>
</dbReference>
<dbReference type="OrthoDB" id="9443695at2759"/>
<dbReference type="GeneID" id="102920582"/>
<dbReference type="RefSeq" id="XP_006991827.1">
    <property type="nucleotide sequence ID" value="XM_006991765.3"/>
</dbReference>
<reference evidence="13 14" key="1">
    <citation type="submission" date="2018-10" db="EMBL/GenBank/DDBJ databases">
        <title>Improved assembly of the deer mouse Peromyscus maniculatus genome.</title>
        <authorList>
            <person name="Lassance J.-M."/>
            <person name="Hoekstra H.E."/>
        </authorList>
    </citation>
    <scope>NUCLEOTIDE SEQUENCE [LARGE SCALE GENOMIC DNA]</scope>
</reference>
<reference evidence="13" key="3">
    <citation type="submission" date="2025-09" db="UniProtKB">
        <authorList>
            <consortium name="Ensembl"/>
        </authorList>
    </citation>
    <scope>IDENTIFICATION</scope>
</reference>
<evidence type="ECO:0000313" key="14">
    <source>
        <dbReference type="Proteomes" id="UP000694547"/>
    </source>
</evidence>
<evidence type="ECO:0000256" key="2">
    <source>
        <dbReference type="ARBA" id="ARBA00022475"/>
    </source>
</evidence>
<keyword evidence="10" id="KW-0807">Transducer</keyword>
<dbReference type="FunFam" id="1.20.1070.10:FF:000005">
    <property type="entry name" value="Olfactory receptor"/>
    <property type="match status" value="1"/>
</dbReference>
<dbReference type="GO" id="GO:0004930">
    <property type="term" value="F:G protein-coupled receptor activity"/>
    <property type="evidence" value="ECO:0007669"/>
    <property type="project" value="UniProtKB-KW"/>
</dbReference>
<evidence type="ECO:0000256" key="3">
    <source>
        <dbReference type="ARBA" id="ARBA00022606"/>
    </source>
</evidence>
<evidence type="ECO:0000256" key="4">
    <source>
        <dbReference type="ARBA" id="ARBA00022692"/>
    </source>
</evidence>
<feature type="transmembrane region" description="Helical" evidence="11">
    <location>
        <begin position="98"/>
        <end position="120"/>
    </location>
</feature>
<feature type="transmembrane region" description="Helical" evidence="11">
    <location>
        <begin position="271"/>
        <end position="290"/>
    </location>
</feature>
<keyword evidence="4 11" id="KW-0812">Transmembrane</keyword>
<name>A0A6I9LWK7_PERMB</name>
<dbReference type="GO" id="GO:0005886">
    <property type="term" value="C:plasma membrane"/>
    <property type="evidence" value="ECO:0007669"/>
    <property type="project" value="UniProtKB-SubCell"/>
</dbReference>
<evidence type="ECO:0000256" key="5">
    <source>
        <dbReference type="ARBA" id="ARBA00022725"/>
    </source>
</evidence>
<feature type="transmembrane region" description="Helical" evidence="11">
    <location>
        <begin position="140"/>
        <end position="158"/>
    </location>
</feature>
<keyword evidence="14" id="KW-1185">Reference proteome</keyword>
<dbReference type="InterPro" id="IPR000276">
    <property type="entry name" value="GPCR_Rhodpsn"/>
</dbReference>
<accession>A0A6I9LWK7</accession>
<evidence type="ECO:0000256" key="1">
    <source>
        <dbReference type="ARBA" id="ARBA00004651"/>
    </source>
</evidence>
<evidence type="ECO:0000256" key="8">
    <source>
        <dbReference type="ARBA" id="ARBA00023136"/>
    </source>
</evidence>
<gene>
    <name evidence="13" type="primary">LOC102920582</name>
</gene>
<keyword evidence="3" id="KW-0716">Sensory transduction</keyword>
<dbReference type="InterPro" id="IPR000725">
    <property type="entry name" value="Olfact_rcpt"/>
</dbReference>
<feature type="domain" description="G-protein coupled receptors family 1 profile" evidence="12">
    <location>
        <begin position="41"/>
        <end position="288"/>
    </location>
</feature>
<feature type="transmembrane region" description="Helical" evidence="11">
    <location>
        <begin position="197"/>
        <end position="225"/>
    </location>
</feature>